<feature type="coiled-coil region" evidence="12">
    <location>
        <begin position="483"/>
        <end position="559"/>
    </location>
</feature>
<gene>
    <name evidence="15" type="ORF">TRIADDRAFT_61013</name>
</gene>
<evidence type="ECO:0000256" key="3">
    <source>
        <dbReference type="ARBA" id="ARBA00006793"/>
    </source>
</evidence>
<feature type="region of interest" description="Disordered" evidence="13">
    <location>
        <begin position="811"/>
        <end position="830"/>
    </location>
</feature>
<keyword evidence="4" id="KW-0158">Chromosome</keyword>
<keyword evidence="10" id="KW-0234">DNA repair</keyword>
<comment type="similarity">
    <text evidence="3">Belongs to the SMC family. SMC6 subfamily.</text>
</comment>
<evidence type="ECO:0000256" key="5">
    <source>
        <dbReference type="ARBA" id="ARBA00022741"/>
    </source>
</evidence>
<dbReference type="SUPFAM" id="SSF52540">
    <property type="entry name" value="P-loop containing nucleoside triphosphate hydrolases"/>
    <property type="match status" value="1"/>
</dbReference>
<evidence type="ECO:0000313" key="16">
    <source>
        <dbReference type="Proteomes" id="UP000009022"/>
    </source>
</evidence>
<proteinExistence type="inferred from homology"/>
<evidence type="ECO:0000256" key="1">
    <source>
        <dbReference type="ARBA" id="ARBA00004123"/>
    </source>
</evidence>
<dbReference type="HOGENOM" id="CLU_341751_0_0_1"/>
<dbReference type="RefSeq" id="XP_002117017.1">
    <property type="nucleotide sequence ID" value="XM_002116981.1"/>
</dbReference>
<keyword evidence="5" id="KW-0547">Nucleotide-binding</keyword>
<dbReference type="PhylomeDB" id="B3S9S7"/>
<keyword evidence="11" id="KW-0539">Nucleus</keyword>
<evidence type="ECO:0000256" key="7">
    <source>
        <dbReference type="ARBA" id="ARBA00022840"/>
    </source>
</evidence>
<dbReference type="GO" id="GO:0035861">
    <property type="term" value="C:site of double-strand break"/>
    <property type="evidence" value="ECO:0000318"/>
    <property type="project" value="GO_Central"/>
</dbReference>
<protein>
    <recommendedName>
        <fullName evidence="14">RecF/RecN/SMC N-terminal domain-containing protein</fullName>
    </recommendedName>
</protein>
<keyword evidence="9" id="KW-0233">DNA recombination</keyword>
<dbReference type="EMBL" id="DS985259">
    <property type="protein sequence ID" value="EDV20591.1"/>
    <property type="molecule type" value="Genomic_DNA"/>
</dbReference>
<dbReference type="AlphaFoldDB" id="B3S9S7"/>
<dbReference type="GO" id="GO:0005634">
    <property type="term" value="C:nucleus"/>
    <property type="evidence" value="ECO:0000318"/>
    <property type="project" value="GO_Central"/>
</dbReference>
<evidence type="ECO:0000259" key="14">
    <source>
        <dbReference type="Pfam" id="PF02463"/>
    </source>
</evidence>
<dbReference type="FunCoup" id="B3S9S7">
    <property type="interactions" value="1652"/>
</dbReference>
<dbReference type="InterPro" id="IPR027417">
    <property type="entry name" value="P-loop_NTPase"/>
</dbReference>
<evidence type="ECO:0000256" key="13">
    <source>
        <dbReference type="SAM" id="MobiDB-lite"/>
    </source>
</evidence>
<keyword evidence="16" id="KW-1185">Reference proteome</keyword>
<dbReference type="Pfam" id="PF02463">
    <property type="entry name" value="SMC_N"/>
    <property type="match status" value="1"/>
</dbReference>
<organism evidence="15 16">
    <name type="scientific">Trichoplax adhaerens</name>
    <name type="common">Trichoplax reptans</name>
    <dbReference type="NCBI Taxonomy" id="10228"/>
    <lineage>
        <taxon>Eukaryota</taxon>
        <taxon>Metazoa</taxon>
        <taxon>Placozoa</taxon>
        <taxon>Uniplacotomia</taxon>
        <taxon>Trichoplacea</taxon>
        <taxon>Trichoplacidae</taxon>
        <taxon>Trichoplax</taxon>
    </lineage>
</organism>
<evidence type="ECO:0000256" key="9">
    <source>
        <dbReference type="ARBA" id="ARBA00023172"/>
    </source>
</evidence>
<evidence type="ECO:0000313" key="15">
    <source>
        <dbReference type="EMBL" id="EDV20591.1"/>
    </source>
</evidence>
<dbReference type="PANTHER" id="PTHR19306:SF6">
    <property type="entry name" value="STRUCTURAL MAINTENANCE OF CHROMOSOMES PROTEIN 6"/>
    <property type="match status" value="1"/>
</dbReference>
<accession>B3S9S7</accession>
<feature type="region of interest" description="Disordered" evidence="13">
    <location>
        <begin position="56"/>
        <end position="79"/>
    </location>
</feature>
<name>B3S9S7_TRIAD</name>
<keyword evidence="8 12" id="KW-0175">Coiled coil</keyword>
<reference evidence="15 16" key="1">
    <citation type="journal article" date="2008" name="Nature">
        <title>The Trichoplax genome and the nature of placozoans.</title>
        <authorList>
            <person name="Srivastava M."/>
            <person name="Begovic E."/>
            <person name="Chapman J."/>
            <person name="Putnam N.H."/>
            <person name="Hellsten U."/>
            <person name="Kawashima T."/>
            <person name="Kuo A."/>
            <person name="Mitros T."/>
            <person name="Salamov A."/>
            <person name="Carpenter M.L."/>
            <person name="Signorovitch A.Y."/>
            <person name="Moreno M.A."/>
            <person name="Kamm K."/>
            <person name="Grimwood J."/>
            <person name="Schmutz J."/>
            <person name="Shapiro H."/>
            <person name="Grigoriev I.V."/>
            <person name="Buss L.W."/>
            <person name="Schierwater B."/>
            <person name="Dellaporta S.L."/>
            <person name="Rokhsar D.S."/>
        </authorList>
    </citation>
    <scope>NUCLEOTIDE SEQUENCE [LARGE SCALE GENOMIC DNA]</scope>
    <source>
        <strain evidence="15 16">Grell-BS-1999</strain>
    </source>
</reference>
<feature type="region of interest" description="Disordered" evidence="13">
    <location>
        <begin position="20"/>
        <end position="44"/>
    </location>
</feature>
<evidence type="ECO:0000256" key="8">
    <source>
        <dbReference type="ARBA" id="ARBA00023054"/>
    </source>
</evidence>
<evidence type="ECO:0000256" key="12">
    <source>
        <dbReference type="SAM" id="Coils"/>
    </source>
</evidence>
<dbReference type="GO" id="GO:0003697">
    <property type="term" value="F:single-stranded DNA binding"/>
    <property type="evidence" value="ECO:0000318"/>
    <property type="project" value="GO_Central"/>
</dbReference>
<dbReference type="GO" id="GO:0030915">
    <property type="term" value="C:Smc5-Smc6 complex"/>
    <property type="evidence" value="ECO:0000318"/>
    <property type="project" value="GO_Central"/>
</dbReference>
<dbReference type="Proteomes" id="UP000009022">
    <property type="component" value="Unassembled WGS sequence"/>
</dbReference>
<feature type="domain" description="RecF/RecN/SMC N-terminal" evidence="14">
    <location>
        <begin position="109"/>
        <end position="807"/>
    </location>
</feature>
<dbReference type="OrthoDB" id="10072614at2759"/>
<dbReference type="GO" id="GO:0000724">
    <property type="term" value="P:double-strand break repair via homologous recombination"/>
    <property type="evidence" value="ECO:0000318"/>
    <property type="project" value="GO_Central"/>
</dbReference>
<dbReference type="STRING" id="10228.B3S9S7"/>
<dbReference type="PANTHER" id="PTHR19306">
    <property type="entry name" value="STRUCTURAL MAINTENANCE OF CHROMOSOMES 5,6 SMC5, SMC6"/>
    <property type="match status" value="1"/>
</dbReference>
<dbReference type="KEGG" id="tad:TRIADDRAFT_61013"/>
<dbReference type="eggNOG" id="KOG0250">
    <property type="taxonomic scope" value="Eukaryota"/>
</dbReference>
<evidence type="ECO:0000256" key="10">
    <source>
        <dbReference type="ARBA" id="ARBA00023204"/>
    </source>
</evidence>
<dbReference type="GO" id="GO:0005524">
    <property type="term" value="F:ATP binding"/>
    <property type="evidence" value="ECO:0007669"/>
    <property type="project" value="UniProtKB-KW"/>
</dbReference>
<sequence length="830" mass="96194">MADRHKRWIDDEDDCIIVSSNTLPKKRRVEESQDSQQNADHKRWIDDEDDCIIVSSNTLPQKRRVEESQDSQQKADHDYHDEQALDDDLIEESNDSQIDDQTKSGIILQIQLINFMCHSNLSMTLGGNVNIIIGRNGSGKSAIMTGIIICLSGRPSITNRASSLKEFIKKDAKYARIIITLANNGPDAYRRKDFGPKIFLERQIRRDGHSTCKLKSANAILTFIIFHLPRSNIFYNEKTKRNLEDEIKRLEASSQNRLEVYGHYMPELVRRVQEAHQRRRFHKFPLGPLGQNVTLKDQKWAVAIENCLGDLLRSFHCHDHHDKDILLDICRFMRIPRMPTVVVSKFLVMLQAVRICKLNEFSKGIENILLIEHREEAINFLTGRNVPGNVREDVRCLNTQAYIINGDHLYGGANFRYYSNFRRGVHYFVRNVTEEIRRRKSLFENCNNDIRNANTHMTSIQRNLDKIKEIQELQSFDVKASDLTALETELHDREEEIEKDKEELEKLVVSCRNVATKATTLEDQINGLENGIQKIVEDMKLLKEKRKEIEVEYRSYDSQWNELQSKIDQLYRKKNEKLQTISYQENTVEASKETAFKLSPTRCNSSLDISTLNKQIKAKEKRLIDQEKETGTREEILAAYVTAKKMYDEQCGHHTILDSTSKQLNNQLKKRHKLFTGMLKILTEQIITTFRIALAKRGYLGTMLIDHNEKKISLDVKISANAKTSGTGSLSCGERSFSTIAFIVALWEVTDSPLQCFDEFDVSMDMVNRDLCMHTLLQLATTRKLRQFIFLSPQNMSKLRFKENIRIHRLQDPARENNQPPITDSLVRQS</sequence>
<feature type="compositionally biased region" description="Polar residues" evidence="13">
    <location>
        <begin position="816"/>
        <end position="830"/>
    </location>
</feature>
<dbReference type="GeneID" id="6758229"/>
<dbReference type="GO" id="GO:0003684">
    <property type="term" value="F:damaged DNA binding"/>
    <property type="evidence" value="ECO:0000318"/>
    <property type="project" value="GO_Central"/>
</dbReference>
<dbReference type="InParanoid" id="B3S9S7"/>
<dbReference type="CTD" id="6758229"/>
<feature type="compositionally biased region" description="Basic and acidic residues" evidence="13">
    <location>
        <begin position="63"/>
        <end position="79"/>
    </location>
</feature>
<dbReference type="Gene3D" id="3.40.50.300">
    <property type="entry name" value="P-loop containing nucleotide triphosphate hydrolases"/>
    <property type="match status" value="2"/>
</dbReference>
<comment type="subcellular location">
    <subcellularLocation>
        <location evidence="2">Chromosome</location>
    </subcellularLocation>
    <subcellularLocation>
        <location evidence="1">Nucleus</location>
    </subcellularLocation>
</comment>
<keyword evidence="6" id="KW-0227">DNA damage</keyword>
<evidence type="ECO:0000256" key="4">
    <source>
        <dbReference type="ARBA" id="ARBA00022454"/>
    </source>
</evidence>
<dbReference type="InterPro" id="IPR003395">
    <property type="entry name" value="RecF/RecN/SMC_N"/>
</dbReference>
<evidence type="ECO:0000256" key="6">
    <source>
        <dbReference type="ARBA" id="ARBA00022763"/>
    </source>
</evidence>
<evidence type="ECO:0000256" key="11">
    <source>
        <dbReference type="ARBA" id="ARBA00023242"/>
    </source>
</evidence>
<evidence type="ECO:0000256" key="2">
    <source>
        <dbReference type="ARBA" id="ARBA00004286"/>
    </source>
</evidence>
<keyword evidence="7" id="KW-0067">ATP-binding</keyword>